<evidence type="ECO:0000256" key="1">
    <source>
        <dbReference type="SAM" id="Phobius"/>
    </source>
</evidence>
<feature type="transmembrane region" description="Helical" evidence="1">
    <location>
        <begin position="34"/>
        <end position="55"/>
    </location>
</feature>
<evidence type="ECO:0000313" key="3">
    <source>
        <dbReference type="Proteomes" id="UP000004750"/>
    </source>
</evidence>
<dbReference type="AlphaFoldDB" id="G9ZIP8"/>
<keyword evidence="1" id="KW-0812">Transmembrane</keyword>
<proteinExistence type="predicted"/>
<keyword evidence="1" id="KW-1133">Transmembrane helix</keyword>
<dbReference type="STRING" id="797473.HMPREF9080_02659"/>
<protein>
    <submittedName>
        <fullName evidence="2">Uncharacterized protein</fullName>
    </submittedName>
</protein>
<sequence length="82" mass="9632">MSDLISILLLGLFTGILLSLLPINPDLVKGFRTVLFLCGASLILSMCIYLLCFIYKERIQAWLKKRKRRQMMNRLLRKLKFK</sequence>
<evidence type="ECO:0000313" key="2">
    <source>
        <dbReference type="EMBL" id="EHM51403.1"/>
    </source>
</evidence>
<dbReference type="EMBL" id="AGCM01000158">
    <property type="protein sequence ID" value="EHM51403.1"/>
    <property type="molecule type" value="Genomic_DNA"/>
</dbReference>
<gene>
    <name evidence="2" type="ORF">HMPREF9080_02659</name>
</gene>
<reference evidence="2 3" key="1">
    <citation type="submission" date="2011-08" db="EMBL/GenBank/DDBJ databases">
        <authorList>
            <person name="Weinstock G."/>
            <person name="Sodergren E."/>
            <person name="Clifton S."/>
            <person name="Fulton L."/>
            <person name="Fulton B."/>
            <person name="Courtney L."/>
            <person name="Fronick C."/>
            <person name="Harrison M."/>
            <person name="Strong C."/>
            <person name="Farmer C."/>
            <person name="Delahaunty K."/>
            <person name="Markovic C."/>
            <person name="Hall O."/>
            <person name="Minx P."/>
            <person name="Tomlinson C."/>
            <person name="Mitreva M."/>
            <person name="Hou S."/>
            <person name="Chen J."/>
            <person name="Wollam A."/>
            <person name="Pepin K.H."/>
            <person name="Johnson M."/>
            <person name="Bhonagiri V."/>
            <person name="Zhang X."/>
            <person name="Suruliraj S."/>
            <person name="Warren W."/>
            <person name="Chinwalla A."/>
            <person name="Mardis E.R."/>
            <person name="Wilson R.K."/>
        </authorList>
    </citation>
    <scope>NUCLEOTIDE SEQUENCE [LARGE SCALE GENOMIC DNA]</scope>
    <source>
        <strain evidence="2 3">F0432</strain>
    </source>
</reference>
<dbReference type="Proteomes" id="UP000004750">
    <property type="component" value="Unassembled WGS sequence"/>
</dbReference>
<organism evidence="2 3">
    <name type="scientific">Cardiobacterium valvarum F0432</name>
    <dbReference type="NCBI Taxonomy" id="797473"/>
    <lineage>
        <taxon>Bacteria</taxon>
        <taxon>Pseudomonadati</taxon>
        <taxon>Pseudomonadota</taxon>
        <taxon>Gammaproteobacteria</taxon>
        <taxon>Cardiobacteriales</taxon>
        <taxon>Cardiobacteriaceae</taxon>
        <taxon>Cardiobacterium</taxon>
    </lineage>
</organism>
<comment type="caution">
    <text evidence="2">The sequence shown here is derived from an EMBL/GenBank/DDBJ whole genome shotgun (WGS) entry which is preliminary data.</text>
</comment>
<dbReference type="HOGENOM" id="CLU_2552074_0_0_6"/>
<name>G9ZIP8_9GAMM</name>
<keyword evidence="1" id="KW-0472">Membrane</keyword>
<accession>G9ZIP8</accession>